<sequence length="417" mass="46138">MSTWLSSFSLPNPFKLDDDDDEDDDRDNTSPPNSSASPTAAVKHELSAFSQTFSHHLRGVADFLAPSPLTSYSAPFDRGSTVSTSIESESAAITGIKNDLVEIGDSVKSLLSSSSNKAVSGMSKLASSFLQFRDGVVDEEDDYQELEDVPGINEEIVEFVREVSSRPELWTDFPISIPSDFSMSQGQKEHAITIEQLVPSLASLRQKIRSHLSGGQFWMIYFILLLPRLNEIEMELLSTSEILHARETLLQNLQNKRKSQVETRDSETPNAAEVNPEINTKQVDSSSVQRDVSFEKETNEGKMQEIETGKLGGSSEKEVDPDKSASRWMHSKNVEDISFSDLEDEDNDLSDRLSAQRLEQSARVSSSSESNEWVGIQVSQAKAKAGLSTTRAKGSEGEEPNDWFKVDETDLDNLGDV</sequence>
<evidence type="ECO:0000313" key="2">
    <source>
        <dbReference type="Proteomes" id="UP001060085"/>
    </source>
</evidence>
<name>A0ACC0CAJ8_CATRO</name>
<keyword evidence="2" id="KW-1185">Reference proteome</keyword>
<comment type="caution">
    <text evidence="1">The sequence shown here is derived from an EMBL/GenBank/DDBJ whole genome shotgun (WGS) entry which is preliminary data.</text>
</comment>
<protein>
    <submittedName>
        <fullName evidence="1">Uncharacterized protein</fullName>
    </submittedName>
</protein>
<evidence type="ECO:0000313" key="1">
    <source>
        <dbReference type="EMBL" id="KAI5681909.1"/>
    </source>
</evidence>
<reference evidence="2" key="1">
    <citation type="journal article" date="2023" name="Nat. Plants">
        <title>Single-cell RNA sequencing provides a high-resolution roadmap for understanding the multicellular compartmentation of specialized metabolism.</title>
        <authorList>
            <person name="Sun S."/>
            <person name="Shen X."/>
            <person name="Li Y."/>
            <person name="Li Y."/>
            <person name="Wang S."/>
            <person name="Li R."/>
            <person name="Zhang H."/>
            <person name="Shen G."/>
            <person name="Guo B."/>
            <person name="Wei J."/>
            <person name="Xu J."/>
            <person name="St-Pierre B."/>
            <person name="Chen S."/>
            <person name="Sun C."/>
        </authorList>
    </citation>
    <scope>NUCLEOTIDE SEQUENCE [LARGE SCALE GENOMIC DNA]</scope>
</reference>
<accession>A0ACC0CAJ8</accession>
<dbReference type="Proteomes" id="UP001060085">
    <property type="component" value="Linkage Group LG01"/>
</dbReference>
<dbReference type="EMBL" id="CM044701">
    <property type="protein sequence ID" value="KAI5681909.1"/>
    <property type="molecule type" value="Genomic_DNA"/>
</dbReference>
<gene>
    <name evidence="1" type="ORF">M9H77_03137</name>
</gene>
<proteinExistence type="predicted"/>
<organism evidence="1 2">
    <name type="scientific">Catharanthus roseus</name>
    <name type="common">Madagascar periwinkle</name>
    <name type="synonym">Vinca rosea</name>
    <dbReference type="NCBI Taxonomy" id="4058"/>
    <lineage>
        <taxon>Eukaryota</taxon>
        <taxon>Viridiplantae</taxon>
        <taxon>Streptophyta</taxon>
        <taxon>Embryophyta</taxon>
        <taxon>Tracheophyta</taxon>
        <taxon>Spermatophyta</taxon>
        <taxon>Magnoliopsida</taxon>
        <taxon>eudicotyledons</taxon>
        <taxon>Gunneridae</taxon>
        <taxon>Pentapetalae</taxon>
        <taxon>asterids</taxon>
        <taxon>lamiids</taxon>
        <taxon>Gentianales</taxon>
        <taxon>Apocynaceae</taxon>
        <taxon>Rauvolfioideae</taxon>
        <taxon>Vinceae</taxon>
        <taxon>Catharanthinae</taxon>
        <taxon>Catharanthus</taxon>
    </lineage>
</organism>